<protein>
    <submittedName>
        <fullName evidence="2">Uncharacterized protein</fullName>
    </submittedName>
</protein>
<evidence type="ECO:0000313" key="2">
    <source>
        <dbReference type="EMBL" id="KKQ87415.1"/>
    </source>
</evidence>
<comment type="caution">
    <text evidence="2">The sequence shown here is derived from an EMBL/GenBank/DDBJ whole genome shotgun (WGS) entry which is preliminary data.</text>
</comment>
<organism evidence="2 3">
    <name type="scientific">Candidatus Woesebacteria bacterium GW2011_GWB1_38_8b</name>
    <dbReference type="NCBI Taxonomy" id="1618571"/>
    <lineage>
        <taxon>Bacteria</taxon>
        <taxon>Candidatus Woeseibacteriota</taxon>
    </lineage>
</organism>
<feature type="transmembrane region" description="Helical" evidence="1">
    <location>
        <begin position="124"/>
        <end position="146"/>
    </location>
</feature>
<reference evidence="2 3" key="1">
    <citation type="journal article" date="2015" name="Nature">
        <title>rRNA introns, odd ribosomes, and small enigmatic genomes across a large radiation of phyla.</title>
        <authorList>
            <person name="Brown C.T."/>
            <person name="Hug L.A."/>
            <person name="Thomas B.C."/>
            <person name="Sharon I."/>
            <person name="Castelle C.J."/>
            <person name="Singh A."/>
            <person name="Wilkins M.J."/>
            <person name="Williams K.H."/>
            <person name="Banfield J.F."/>
        </authorList>
    </citation>
    <scope>NUCLEOTIDE SEQUENCE [LARGE SCALE GENOMIC DNA]</scope>
</reference>
<feature type="transmembrane region" description="Helical" evidence="1">
    <location>
        <begin position="12"/>
        <end position="30"/>
    </location>
</feature>
<dbReference type="AlphaFoldDB" id="A0A0G0LHK0"/>
<evidence type="ECO:0000313" key="3">
    <source>
        <dbReference type="Proteomes" id="UP000033944"/>
    </source>
</evidence>
<evidence type="ECO:0000256" key="1">
    <source>
        <dbReference type="SAM" id="Phobius"/>
    </source>
</evidence>
<gene>
    <name evidence="2" type="ORF">UT10_C0007G0073</name>
</gene>
<dbReference type="Proteomes" id="UP000033944">
    <property type="component" value="Unassembled WGS sequence"/>
</dbReference>
<feature type="transmembrane region" description="Helical" evidence="1">
    <location>
        <begin position="97"/>
        <end position="118"/>
    </location>
</feature>
<name>A0A0G0LHK0_9BACT</name>
<dbReference type="EMBL" id="LBVN01000007">
    <property type="protein sequence ID" value="KKQ87415.1"/>
    <property type="molecule type" value="Genomic_DNA"/>
</dbReference>
<sequence>MVFWIKEISWKKVILSGAIFTVISFVIRQVEALLTMGYYTDPQYFGLWSKLMMPSNGPPPAEFMITSLVFTFVTGVSLALIYYYLRKHLPENKKQRIFYFADLMVAMSFLFFTLPAYLMFNIPVGILVSWFIASFIILLSASFIFVKIIK</sequence>
<keyword evidence="1" id="KW-1133">Transmembrane helix</keyword>
<keyword evidence="1" id="KW-0812">Transmembrane</keyword>
<keyword evidence="1" id="KW-0472">Membrane</keyword>
<accession>A0A0G0LHK0</accession>
<feature type="transmembrane region" description="Helical" evidence="1">
    <location>
        <begin position="63"/>
        <end position="85"/>
    </location>
</feature>
<proteinExistence type="predicted"/>